<accession>A0A9E8MJJ5</accession>
<dbReference type="InterPro" id="IPR015018">
    <property type="entry name" value="DUF1905"/>
</dbReference>
<dbReference type="KEGG" id="mdb:OVN18_09210"/>
<keyword evidence="2" id="KW-1185">Reference proteome</keyword>
<dbReference type="Gene3D" id="2.40.30.100">
    <property type="entry name" value="AF2212/PG0164-like"/>
    <property type="match status" value="1"/>
</dbReference>
<protein>
    <submittedName>
        <fullName evidence="1">DUF1905 domain-containing protein</fullName>
    </submittedName>
</protein>
<dbReference type="SUPFAM" id="SSF141694">
    <property type="entry name" value="AF2212/PG0164-like"/>
    <property type="match status" value="1"/>
</dbReference>
<organism evidence="1 2">
    <name type="scientific">Microcella daejeonensis</name>
    <dbReference type="NCBI Taxonomy" id="2994971"/>
    <lineage>
        <taxon>Bacteria</taxon>
        <taxon>Bacillati</taxon>
        <taxon>Actinomycetota</taxon>
        <taxon>Actinomycetes</taxon>
        <taxon>Micrococcales</taxon>
        <taxon>Microbacteriaceae</taxon>
        <taxon>Microcella</taxon>
    </lineage>
</organism>
<reference evidence="1" key="1">
    <citation type="submission" date="2022-11" db="EMBL/GenBank/DDBJ databases">
        <title>Description of Microcella daejonensis nov. sp, isolated from riverside soil.</title>
        <authorList>
            <person name="Molina K.M."/>
            <person name="Kim S.B."/>
        </authorList>
    </citation>
    <scope>NUCLEOTIDE SEQUENCE</scope>
    <source>
        <strain evidence="1">MMS21-STM12</strain>
    </source>
</reference>
<dbReference type="InterPro" id="IPR037079">
    <property type="entry name" value="AF2212/PG0164-like_sf"/>
</dbReference>
<name>A0A9E8MJJ5_9MICO</name>
<dbReference type="EMBL" id="CP113089">
    <property type="protein sequence ID" value="WAB80743.1"/>
    <property type="molecule type" value="Genomic_DNA"/>
</dbReference>
<evidence type="ECO:0000313" key="1">
    <source>
        <dbReference type="EMBL" id="WAB80743.1"/>
    </source>
</evidence>
<dbReference type="Pfam" id="PF08922">
    <property type="entry name" value="DUF1905"/>
    <property type="match status" value="1"/>
</dbReference>
<dbReference type="RefSeq" id="WP_267780436.1">
    <property type="nucleotide sequence ID" value="NZ_CP113089.1"/>
</dbReference>
<evidence type="ECO:0000313" key="2">
    <source>
        <dbReference type="Proteomes" id="UP001164706"/>
    </source>
</evidence>
<dbReference type="AlphaFoldDB" id="A0A9E8MJJ5"/>
<proteinExistence type="predicted"/>
<gene>
    <name evidence="1" type="ORF">OVN18_09210</name>
</gene>
<dbReference type="Proteomes" id="UP001164706">
    <property type="component" value="Chromosome"/>
</dbReference>
<sequence length="98" mass="10878">MTETLRFSARLFEREGPAAWWFLRVPLEHSERILAEQEPGARGFGSVRVEVTVGATRWRTSLFPDSASGCYLLPVKKAVRASESLDADAEVDVSLALL</sequence>